<reference evidence="2 3" key="1">
    <citation type="submission" date="2023-07" db="EMBL/GenBank/DDBJ databases">
        <title>Sorghum-associated microbial communities from plants grown in Nebraska, USA.</title>
        <authorList>
            <person name="Schachtman D."/>
        </authorList>
    </citation>
    <scope>NUCLEOTIDE SEQUENCE [LARGE SCALE GENOMIC DNA]</scope>
    <source>
        <strain evidence="2 3">4129</strain>
    </source>
</reference>
<protein>
    <submittedName>
        <fullName evidence="2">Uncharacterized protein</fullName>
    </submittedName>
</protein>
<organism evidence="2 3">
    <name type="scientific">Flavobacterium piscis</name>
    <dbReference type="NCBI Taxonomy" id="1114874"/>
    <lineage>
        <taxon>Bacteria</taxon>
        <taxon>Pseudomonadati</taxon>
        <taxon>Bacteroidota</taxon>
        <taxon>Flavobacteriia</taxon>
        <taxon>Flavobacteriales</taxon>
        <taxon>Flavobacteriaceae</taxon>
        <taxon>Flavobacterium</taxon>
    </lineage>
</organism>
<evidence type="ECO:0000256" key="1">
    <source>
        <dbReference type="SAM" id="Phobius"/>
    </source>
</evidence>
<feature type="transmembrane region" description="Helical" evidence="1">
    <location>
        <begin position="70"/>
        <end position="91"/>
    </location>
</feature>
<feature type="transmembrane region" description="Helical" evidence="1">
    <location>
        <begin position="143"/>
        <end position="168"/>
    </location>
</feature>
<keyword evidence="1" id="KW-0812">Transmembrane</keyword>
<keyword evidence="1" id="KW-0472">Membrane</keyword>
<name>A0ABU1YD73_9FLAO</name>
<accession>A0ABU1YD73</accession>
<sequence>MRAFVIKKTRSVFQFSFLLLFSNFLTLILFYDRLHVTDCLADDLEESSKTFYYYKILNFEYASSFLTPCLIRYIIAIFFVSIFYCICLSYLKLHLKISIKKMFLLVVLTIIFGCFLFTIETLFEEPALFNFNNLFNLLTLYFGYFVIIHFVDVGIFILVTIIATFLFFRKNYIMV</sequence>
<evidence type="ECO:0000313" key="3">
    <source>
        <dbReference type="Proteomes" id="UP001269081"/>
    </source>
</evidence>
<keyword evidence="1" id="KW-1133">Transmembrane helix</keyword>
<proteinExistence type="predicted"/>
<dbReference type="Proteomes" id="UP001269081">
    <property type="component" value="Unassembled WGS sequence"/>
</dbReference>
<dbReference type="EMBL" id="JAVDWQ010000019">
    <property type="protein sequence ID" value="MDR7212194.1"/>
    <property type="molecule type" value="Genomic_DNA"/>
</dbReference>
<gene>
    <name evidence="2" type="ORF">J2W48_004151</name>
</gene>
<feature type="transmembrane region" description="Helical" evidence="1">
    <location>
        <begin position="103"/>
        <end position="123"/>
    </location>
</feature>
<evidence type="ECO:0000313" key="2">
    <source>
        <dbReference type="EMBL" id="MDR7212194.1"/>
    </source>
</evidence>
<feature type="transmembrane region" description="Helical" evidence="1">
    <location>
        <begin position="12"/>
        <end position="31"/>
    </location>
</feature>
<comment type="caution">
    <text evidence="2">The sequence shown here is derived from an EMBL/GenBank/DDBJ whole genome shotgun (WGS) entry which is preliminary data.</text>
</comment>
<keyword evidence="3" id="KW-1185">Reference proteome</keyword>